<evidence type="ECO:0000313" key="4">
    <source>
        <dbReference type="Proteomes" id="UP000435649"/>
    </source>
</evidence>
<gene>
    <name evidence="3" type="ORF">FYJ85_17790</name>
</gene>
<feature type="domain" description="7 transmembrane helices usually fused to an inactive transglutaminase" evidence="2">
    <location>
        <begin position="261"/>
        <end position="507"/>
    </location>
</feature>
<feature type="transmembrane region" description="Helical" evidence="1">
    <location>
        <begin position="12"/>
        <end position="32"/>
    </location>
</feature>
<accession>A0A844G8M4</accession>
<dbReference type="Pfam" id="PF14402">
    <property type="entry name" value="7TM_transglut"/>
    <property type="match status" value="1"/>
</dbReference>
<keyword evidence="1" id="KW-0812">Transmembrane</keyword>
<sequence length="510" mass="55922">MADSRNPRRMLYILVILLAVAAVAVSFVKINFFGFSLSDRAAFFYQVDGNITLEPSGDEPVRISLAVPEPDAGWAFGLDPDSRTRFQLQEQDGFPRMVLTLPAPVETRRVSCRYRLVPAPQRELPPLSPPENAGETLVADTVKIAAAAILDRIDPERKLPAAKLVPALLLRLGALSPAEKRALAPNSGSDVTVDAAIAVLAGRGIPARALRGILLDQKRYQQQPSVYLDVWYGDRWHIYRPNTGALEAPGEFLVLQRSDKSLLEVTGAKNSSIRFSVTRVPAGAEQLNRIRAKIIDDRSLSGFSLFSLPASEQNLFKRLALLPLAILLIVITRNIVGITTMGTFMPVLIAMAFLEMRLLPGLVNFALILTVGLGIRAWLSRLNLLMVPRISAVVVVVILLMQLISVGANLINLPEFVDATFFPIIIIAWTIERASTTWEEDGAKNTLKQLAASIGAAAVCYLVLSSGYLQYVLYTFAELNLIILGVILLLGTYTGYRLTELARFEPLVKP</sequence>
<evidence type="ECO:0000259" key="2">
    <source>
        <dbReference type="Pfam" id="PF14402"/>
    </source>
</evidence>
<evidence type="ECO:0000313" key="3">
    <source>
        <dbReference type="EMBL" id="MST98891.1"/>
    </source>
</evidence>
<keyword evidence="1" id="KW-0472">Membrane</keyword>
<feature type="transmembrane region" description="Helical" evidence="1">
    <location>
        <begin position="319"/>
        <end position="352"/>
    </location>
</feature>
<dbReference type="InterPro" id="IPR025840">
    <property type="entry name" value="7TM_transglut"/>
</dbReference>
<feature type="transmembrane region" description="Helical" evidence="1">
    <location>
        <begin position="358"/>
        <end position="379"/>
    </location>
</feature>
<proteinExistence type="predicted"/>
<dbReference type="RefSeq" id="WP_154419930.1">
    <property type="nucleotide sequence ID" value="NZ_VUNS01000025.1"/>
</dbReference>
<keyword evidence="1" id="KW-1133">Transmembrane helix</keyword>
<dbReference type="Proteomes" id="UP000435649">
    <property type="component" value="Unassembled WGS sequence"/>
</dbReference>
<organism evidence="3 4">
    <name type="scientific">Victivallis lenta</name>
    <dbReference type="NCBI Taxonomy" id="2606640"/>
    <lineage>
        <taxon>Bacteria</taxon>
        <taxon>Pseudomonadati</taxon>
        <taxon>Lentisphaerota</taxon>
        <taxon>Lentisphaeria</taxon>
        <taxon>Victivallales</taxon>
        <taxon>Victivallaceae</taxon>
        <taxon>Victivallis</taxon>
    </lineage>
</organism>
<name>A0A844G8M4_9BACT</name>
<feature type="transmembrane region" description="Helical" evidence="1">
    <location>
        <begin position="479"/>
        <end position="496"/>
    </location>
</feature>
<dbReference type="AlphaFoldDB" id="A0A844G8M4"/>
<feature type="transmembrane region" description="Helical" evidence="1">
    <location>
        <begin position="450"/>
        <end position="473"/>
    </location>
</feature>
<keyword evidence="4" id="KW-1185">Reference proteome</keyword>
<comment type="caution">
    <text evidence="3">The sequence shown here is derived from an EMBL/GenBank/DDBJ whole genome shotgun (WGS) entry which is preliminary data.</text>
</comment>
<reference evidence="3 4" key="1">
    <citation type="submission" date="2019-08" db="EMBL/GenBank/DDBJ databases">
        <title>In-depth cultivation of the pig gut microbiome towards novel bacterial diversity and tailored functional studies.</title>
        <authorList>
            <person name="Wylensek D."/>
            <person name="Hitch T.C.A."/>
            <person name="Clavel T."/>
        </authorList>
    </citation>
    <scope>NUCLEOTIDE SEQUENCE [LARGE SCALE GENOMIC DNA]</scope>
    <source>
        <strain evidence="3 4">BBE-744-WT-12</strain>
    </source>
</reference>
<protein>
    <recommendedName>
        <fullName evidence="2">7 transmembrane helices usually fused to an inactive transglutaminase domain-containing protein</fullName>
    </recommendedName>
</protein>
<dbReference type="EMBL" id="VUNS01000025">
    <property type="protein sequence ID" value="MST98891.1"/>
    <property type="molecule type" value="Genomic_DNA"/>
</dbReference>
<evidence type="ECO:0000256" key="1">
    <source>
        <dbReference type="SAM" id="Phobius"/>
    </source>
</evidence>
<feature type="transmembrane region" description="Helical" evidence="1">
    <location>
        <begin position="386"/>
        <end position="404"/>
    </location>
</feature>